<dbReference type="Proteomes" id="UP000825483">
    <property type="component" value="Unassembled WGS sequence"/>
</dbReference>
<dbReference type="RefSeq" id="WP_223925134.1">
    <property type="nucleotide sequence ID" value="NZ_BPTU01000002.1"/>
</dbReference>
<dbReference type="GeneID" id="72466310"/>
<dbReference type="Pfam" id="PF01212">
    <property type="entry name" value="Beta_elim_lyase"/>
    <property type="match status" value="1"/>
</dbReference>
<dbReference type="SUPFAM" id="SSF53383">
    <property type="entry name" value="PLP-dependent transferases"/>
    <property type="match status" value="1"/>
</dbReference>
<dbReference type="PANTHER" id="PTHR48097">
    <property type="entry name" value="L-THREONINE ALDOLASE-RELATED"/>
    <property type="match status" value="1"/>
</dbReference>
<reference evidence="5" key="1">
    <citation type="journal article" date="2022" name="Int. J. Syst. Evol. Microbiol.">
        <title>Prevotella lacticifex sp. nov., isolated from the rumen of cows.</title>
        <authorList>
            <person name="Shinkai T."/>
            <person name="Ikeyama N."/>
            <person name="Kumagai M."/>
            <person name="Ohmori H."/>
            <person name="Sakamoto M."/>
            <person name="Ohkuma M."/>
            <person name="Mitsumori M."/>
        </authorList>
    </citation>
    <scope>NUCLEOTIDE SEQUENCE</scope>
    <source>
        <strain evidence="5">R5076</strain>
    </source>
</reference>
<keyword evidence="3" id="KW-0663">Pyridoxal phosphate</keyword>
<evidence type="ECO:0000256" key="2">
    <source>
        <dbReference type="ARBA" id="ARBA00006966"/>
    </source>
</evidence>
<evidence type="ECO:0000259" key="4">
    <source>
        <dbReference type="Pfam" id="PF01212"/>
    </source>
</evidence>
<dbReference type="GO" id="GO:0006520">
    <property type="term" value="P:amino acid metabolic process"/>
    <property type="evidence" value="ECO:0007669"/>
    <property type="project" value="InterPro"/>
</dbReference>
<dbReference type="PANTHER" id="PTHR48097:SF5">
    <property type="entry name" value="LOW SPECIFICITY L-THREONINE ALDOLASE"/>
    <property type="match status" value="1"/>
</dbReference>
<name>A0A9R1CBT7_9BACT</name>
<dbReference type="GO" id="GO:0016829">
    <property type="term" value="F:lyase activity"/>
    <property type="evidence" value="ECO:0007669"/>
    <property type="project" value="InterPro"/>
</dbReference>
<evidence type="ECO:0000256" key="1">
    <source>
        <dbReference type="ARBA" id="ARBA00001933"/>
    </source>
</evidence>
<dbReference type="EMBL" id="BPUB01000002">
    <property type="protein sequence ID" value="GJG59645.1"/>
    <property type="molecule type" value="Genomic_DNA"/>
</dbReference>
<dbReference type="InterPro" id="IPR001597">
    <property type="entry name" value="ArAA_b-elim_lyase/Thr_aldolase"/>
</dbReference>
<protein>
    <submittedName>
        <fullName evidence="5">Low specificity L-threonine aldolase</fullName>
    </submittedName>
</protein>
<comment type="similarity">
    <text evidence="2">Belongs to the threonine aldolase family.</text>
</comment>
<evidence type="ECO:0000313" key="5">
    <source>
        <dbReference type="EMBL" id="GJG59645.1"/>
    </source>
</evidence>
<dbReference type="Gene3D" id="3.90.1150.10">
    <property type="entry name" value="Aspartate Aminotransferase, domain 1"/>
    <property type="match status" value="1"/>
</dbReference>
<dbReference type="Gene3D" id="3.40.640.10">
    <property type="entry name" value="Type I PLP-dependent aspartate aminotransferase-like (Major domain)"/>
    <property type="match status" value="1"/>
</dbReference>
<evidence type="ECO:0000256" key="3">
    <source>
        <dbReference type="ARBA" id="ARBA00022898"/>
    </source>
</evidence>
<accession>A0A9R1CBT7</accession>
<feature type="domain" description="Aromatic amino acid beta-eliminating lyase/threonine aldolase" evidence="4">
    <location>
        <begin position="14"/>
        <end position="237"/>
    </location>
</feature>
<keyword evidence="6" id="KW-1185">Reference proteome</keyword>
<proteinExistence type="inferred from homology"/>
<dbReference type="InterPro" id="IPR015424">
    <property type="entry name" value="PyrdxlP-dep_Trfase"/>
</dbReference>
<evidence type="ECO:0000313" key="6">
    <source>
        <dbReference type="Proteomes" id="UP000825483"/>
    </source>
</evidence>
<dbReference type="InterPro" id="IPR015422">
    <property type="entry name" value="PyrdxlP-dep_Trfase_small"/>
</dbReference>
<dbReference type="InterPro" id="IPR015421">
    <property type="entry name" value="PyrdxlP-dep_Trfase_major"/>
</dbReference>
<comment type="caution">
    <text evidence="5">The sequence shown here is derived from an EMBL/GenBank/DDBJ whole genome shotgun (WGS) entry which is preliminary data.</text>
</comment>
<comment type="cofactor">
    <cofactor evidence="1">
        <name>pyridoxal 5'-phosphate</name>
        <dbReference type="ChEBI" id="CHEBI:597326"/>
    </cofactor>
</comment>
<dbReference type="AlphaFoldDB" id="A0A9R1CBT7"/>
<sequence>MISFESDYNNGAHPKVLDALLRTNDEQTLSYGYDRFSSEAKEKIRQACDSPDAQIWFLAGGTQTNATVIDSILHTYEGVVCVSTGHIATHEAGAVEFTEHKVITIPEKNGKMDADVLDMFMDEFLHDGNADHSVYPGMVYITFPTELGTLYTAKELDNIYNVCRKYDLPLYVDGARLGYGITADGNDITLPYLAKHCDVFYIGGTKVGALCGEAVVFTHGNAHPHFFSITKQHGALMAKGRLIGVQFDALFTDNLYFDISRHAVEMAMRMKDIFSRKGYPFFVDSPTNQQFVILENKEVERLSKNFIFTRWGKYDESHTTVRFVTSWATKDSEIDALEKVVLSNE</sequence>
<gene>
    <name evidence="5" type="ORF">PRLR5076_24960</name>
</gene>
<organism evidence="5 6">
    <name type="scientific">Prevotella lacticifex</name>
    <dbReference type="NCBI Taxonomy" id="2854755"/>
    <lineage>
        <taxon>Bacteria</taxon>
        <taxon>Pseudomonadati</taxon>
        <taxon>Bacteroidota</taxon>
        <taxon>Bacteroidia</taxon>
        <taxon>Bacteroidales</taxon>
        <taxon>Prevotellaceae</taxon>
        <taxon>Prevotella</taxon>
    </lineage>
</organism>